<dbReference type="GO" id="GO:0008168">
    <property type="term" value="F:methyltransferase activity"/>
    <property type="evidence" value="ECO:0007669"/>
    <property type="project" value="InterPro"/>
</dbReference>
<dbReference type="GO" id="GO:0005634">
    <property type="term" value="C:nucleus"/>
    <property type="evidence" value="ECO:0007669"/>
    <property type="project" value="TreeGrafter"/>
</dbReference>
<keyword evidence="4" id="KW-1185">Reference proteome</keyword>
<evidence type="ECO:0008006" key="5">
    <source>
        <dbReference type="Google" id="ProtNLM"/>
    </source>
</evidence>
<evidence type="ECO:0000256" key="2">
    <source>
        <dbReference type="SAM" id="MobiDB-lite"/>
    </source>
</evidence>
<dbReference type="GO" id="GO:0032259">
    <property type="term" value="P:methylation"/>
    <property type="evidence" value="ECO:0007669"/>
    <property type="project" value="InterPro"/>
</dbReference>
<dbReference type="OrthoDB" id="61116at2759"/>
<organism evidence="3 4">
    <name type="scientific">Helicocarpus griseus UAMH5409</name>
    <dbReference type="NCBI Taxonomy" id="1447875"/>
    <lineage>
        <taxon>Eukaryota</taxon>
        <taxon>Fungi</taxon>
        <taxon>Dikarya</taxon>
        <taxon>Ascomycota</taxon>
        <taxon>Pezizomycotina</taxon>
        <taxon>Eurotiomycetes</taxon>
        <taxon>Eurotiomycetidae</taxon>
        <taxon>Onygenales</taxon>
        <taxon>Ajellomycetaceae</taxon>
        <taxon>Helicocarpus</taxon>
    </lineage>
</organism>
<comment type="similarity">
    <text evidence="1">Belongs to the MT-A70-like family.</text>
</comment>
<dbReference type="PANTHER" id="PTHR12829:SF4">
    <property type="entry name" value="N(6)-ADENINE-SPECIFIC METHYLTRANSFERASE METTL4"/>
    <property type="match status" value="1"/>
</dbReference>
<evidence type="ECO:0000313" key="3">
    <source>
        <dbReference type="EMBL" id="PGG96662.1"/>
    </source>
</evidence>
<dbReference type="GO" id="GO:0003676">
    <property type="term" value="F:nucleic acid binding"/>
    <property type="evidence" value="ECO:0007669"/>
    <property type="project" value="InterPro"/>
</dbReference>
<sequence>MPKLPNHASSAILYQNATKTVILIDIPTSIGVAQRLRQLPQRAEQAIQDDGLVLVSCDPQKDPYPNPPEPKTDKARNSVLAQIPEPQQRFHEEIVPLINDALQEVKNNHQGNWCNPRRTRLANCVVAKESEEDLDNEINTSAKSDKELPQKRKRRESNTTTTEEGLEEPSFTVVEHESSLSNQPPVILAPGINRFSALSDTQGPIVQNPSYSQAVLNIKSDGQECTTESGLSHPNRISINVPPKSAFLNCHLIPGTETRQSPLTTLSSDLKFDFILMDPPWPNRSVRRSSHYKEHASPLQPLIEGILQNHMHPHKAIVAIWVTNSLKSRSATLDALKSSGLHPFEEWIWVKTTVDGQPVFPTDGLWRRPYEVLILAHKEGHVNQDSNTETKDNVCEIKRRIIVAVPDVHSRKPNLKELIEDLFFSSPTSSGQSSEDEGKNVIRAYSGLEVFARNLTAGWWACGDEVVRFNWEGWWDRKVRDGDAA</sequence>
<feature type="region of interest" description="Disordered" evidence="2">
    <location>
        <begin position="130"/>
        <end position="183"/>
    </location>
</feature>
<dbReference type="PANTHER" id="PTHR12829">
    <property type="entry name" value="N6-ADENOSINE-METHYLTRANSFERASE"/>
    <property type="match status" value="1"/>
</dbReference>
<reference evidence="3 4" key="1">
    <citation type="submission" date="2017-10" db="EMBL/GenBank/DDBJ databases">
        <title>Comparative genomics in systemic dimorphic fungi from Ajellomycetaceae.</title>
        <authorList>
            <person name="Munoz J.F."/>
            <person name="Mcewen J.G."/>
            <person name="Clay O.K."/>
            <person name="Cuomo C.A."/>
        </authorList>
    </citation>
    <scope>NUCLEOTIDE SEQUENCE [LARGE SCALE GENOMIC DNA]</scope>
    <source>
        <strain evidence="3 4">UAMH5409</strain>
    </source>
</reference>
<comment type="caution">
    <text evidence="3">The sequence shown here is derived from an EMBL/GenBank/DDBJ whole genome shotgun (WGS) entry which is preliminary data.</text>
</comment>
<dbReference type="InterPro" id="IPR007757">
    <property type="entry name" value="MT-A70-like"/>
</dbReference>
<evidence type="ECO:0000313" key="4">
    <source>
        <dbReference type="Proteomes" id="UP000223968"/>
    </source>
</evidence>
<protein>
    <recommendedName>
        <fullName evidence="5">MT-A70-domain-containing protein</fullName>
    </recommendedName>
</protein>
<dbReference type="Pfam" id="PF05063">
    <property type="entry name" value="MT-A70"/>
    <property type="match status" value="1"/>
</dbReference>
<dbReference type="Proteomes" id="UP000223968">
    <property type="component" value="Unassembled WGS sequence"/>
</dbReference>
<dbReference type="PROSITE" id="PS51143">
    <property type="entry name" value="MT_A70"/>
    <property type="match status" value="1"/>
</dbReference>
<dbReference type="InterPro" id="IPR002052">
    <property type="entry name" value="DNA_methylase_N6_adenine_CS"/>
</dbReference>
<dbReference type="STRING" id="1447875.A0A2B7WJ51"/>
<name>A0A2B7WJ51_9EURO</name>
<dbReference type="PROSITE" id="PS00092">
    <property type="entry name" value="N6_MTASE"/>
    <property type="match status" value="1"/>
</dbReference>
<evidence type="ECO:0000256" key="1">
    <source>
        <dbReference type="PROSITE-ProRule" id="PRU00489"/>
    </source>
</evidence>
<proteinExistence type="inferred from homology"/>
<dbReference type="AlphaFoldDB" id="A0A2B7WJ51"/>
<gene>
    <name evidence="3" type="ORF">AJ79_09499</name>
</gene>
<accession>A0A2B7WJ51</accession>
<dbReference type="EMBL" id="PDNB01000272">
    <property type="protein sequence ID" value="PGG96662.1"/>
    <property type="molecule type" value="Genomic_DNA"/>
</dbReference>